<dbReference type="OrthoDB" id="9784988at2"/>
<dbReference type="InterPro" id="IPR023635">
    <property type="entry name" value="Peptide_deformylase"/>
</dbReference>
<dbReference type="PANTHER" id="PTHR10458">
    <property type="entry name" value="PEPTIDE DEFORMYLASE"/>
    <property type="match status" value="1"/>
</dbReference>
<dbReference type="PANTHER" id="PTHR10458:SF22">
    <property type="entry name" value="PEPTIDE DEFORMYLASE"/>
    <property type="match status" value="1"/>
</dbReference>
<dbReference type="PRINTS" id="PR01576">
    <property type="entry name" value="PDEFORMYLASE"/>
</dbReference>
<dbReference type="AlphaFoldDB" id="A0A7X3KBT1"/>
<evidence type="ECO:0000313" key="2">
    <source>
        <dbReference type="EMBL" id="MVX58870.1"/>
    </source>
</evidence>
<comment type="caution">
    <text evidence="2">The sequence shown here is derived from an EMBL/GenBank/DDBJ whole genome shotgun (WGS) entry which is preliminary data.</text>
</comment>
<name>A0A7X3KBT1_9STRE</name>
<evidence type="ECO:0000256" key="1">
    <source>
        <dbReference type="ARBA" id="ARBA00010759"/>
    </source>
</evidence>
<proteinExistence type="inferred from homology"/>
<sequence>MAPEIIRDQVFLSQPSLPVTSMDIGLADSLRAALAANRERCVGLAANMIGHQKQAMIISLAPGLDLVLFNPTILSQSEPYQTEEGCLSLDGIRPTKRYRKIQIAYWDQNFQQQELDLEGFPAQIFQHEWDHFQGILI</sequence>
<dbReference type="SUPFAM" id="SSF56420">
    <property type="entry name" value="Peptide deformylase"/>
    <property type="match status" value="1"/>
</dbReference>
<dbReference type="NCBIfam" id="NF006670">
    <property type="entry name" value="PRK09218.1"/>
    <property type="match status" value="1"/>
</dbReference>
<dbReference type="InterPro" id="IPR036821">
    <property type="entry name" value="Peptide_deformylase_sf"/>
</dbReference>
<dbReference type="Proteomes" id="UP000461595">
    <property type="component" value="Unassembled WGS sequence"/>
</dbReference>
<keyword evidence="2" id="KW-0378">Hydrolase</keyword>
<evidence type="ECO:0000313" key="3">
    <source>
        <dbReference type="Proteomes" id="UP000461595"/>
    </source>
</evidence>
<protein>
    <submittedName>
        <fullName evidence="2">Peptide deformylase</fullName>
        <ecNumber evidence="2">3.5.1.88</ecNumber>
    </submittedName>
</protein>
<dbReference type="EMBL" id="WSRS01000029">
    <property type="protein sequence ID" value="MVX58870.1"/>
    <property type="molecule type" value="Genomic_DNA"/>
</dbReference>
<accession>A0A7X3KBT1</accession>
<dbReference type="EC" id="3.5.1.88" evidence="2"/>
<dbReference type="Gene3D" id="3.90.45.10">
    <property type="entry name" value="Peptide deformylase"/>
    <property type="match status" value="1"/>
</dbReference>
<dbReference type="RefSeq" id="WP_160332681.1">
    <property type="nucleotide sequence ID" value="NZ_WSRS01000029.1"/>
</dbReference>
<reference evidence="2 3" key="1">
    <citation type="submission" date="2019-12" db="EMBL/GenBank/DDBJ databases">
        <title>Microbes associate with the intestines of laboratory mice.</title>
        <authorList>
            <person name="Navarre W."/>
            <person name="Wong E."/>
        </authorList>
    </citation>
    <scope>NUCLEOTIDE SEQUENCE [LARGE SCALE GENOMIC DNA]</scope>
    <source>
        <strain evidence="2 3">NM51_B2-22</strain>
    </source>
</reference>
<organism evidence="2 3">
    <name type="scientific">Streptococcus danieliae</name>
    <dbReference type="NCBI Taxonomy" id="747656"/>
    <lineage>
        <taxon>Bacteria</taxon>
        <taxon>Bacillati</taxon>
        <taxon>Bacillota</taxon>
        <taxon>Bacilli</taxon>
        <taxon>Lactobacillales</taxon>
        <taxon>Streptococcaceae</taxon>
        <taxon>Streptococcus</taxon>
    </lineage>
</organism>
<dbReference type="PIRSF" id="PIRSF004749">
    <property type="entry name" value="Pep_def"/>
    <property type="match status" value="1"/>
</dbReference>
<dbReference type="GO" id="GO:0042586">
    <property type="term" value="F:peptide deformylase activity"/>
    <property type="evidence" value="ECO:0007669"/>
    <property type="project" value="UniProtKB-EC"/>
</dbReference>
<dbReference type="Pfam" id="PF01327">
    <property type="entry name" value="Pep_deformylase"/>
    <property type="match status" value="1"/>
</dbReference>
<comment type="similarity">
    <text evidence="1">Belongs to the polypeptide deformylase family.</text>
</comment>
<gene>
    <name evidence="2" type="ORF">E5983_04305</name>
</gene>
<dbReference type="CDD" id="cd00487">
    <property type="entry name" value="Pep_deformylase"/>
    <property type="match status" value="1"/>
</dbReference>